<proteinExistence type="inferred from homology"/>
<gene>
    <name evidence="4" type="primary">PBLD</name>
    <name evidence="4" type="ORF">CDAR_277231</name>
</gene>
<evidence type="ECO:0000313" key="4">
    <source>
        <dbReference type="EMBL" id="GIY72896.1"/>
    </source>
</evidence>
<dbReference type="GO" id="GO:0005737">
    <property type="term" value="C:cytoplasm"/>
    <property type="evidence" value="ECO:0007669"/>
    <property type="project" value="TreeGrafter"/>
</dbReference>
<evidence type="ECO:0000256" key="3">
    <source>
        <dbReference type="PIRSR" id="PIRSR016184-1"/>
    </source>
</evidence>
<dbReference type="Pfam" id="PF02567">
    <property type="entry name" value="PhzC-PhzF"/>
    <property type="match status" value="1"/>
</dbReference>
<dbReference type="AlphaFoldDB" id="A0AAV4VRQ4"/>
<organism evidence="4 5">
    <name type="scientific">Caerostris darwini</name>
    <dbReference type="NCBI Taxonomy" id="1538125"/>
    <lineage>
        <taxon>Eukaryota</taxon>
        <taxon>Metazoa</taxon>
        <taxon>Ecdysozoa</taxon>
        <taxon>Arthropoda</taxon>
        <taxon>Chelicerata</taxon>
        <taxon>Arachnida</taxon>
        <taxon>Araneae</taxon>
        <taxon>Araneomorphae</taxon>
        <taxon>Entelegynae</taxon>
        <taxon>Araneoidea</taxon>
        <taxon>Araneidae</taxon>
        <taxon>Caerostris</taxon>
    </lineage>
</organism>
<keyword evidence="2" id="KW-0413">Isomerase</keyword>
<dbReference type="NCBIfam" id="TIGR00654">
    <property type="entry name" value="PhzF_family"/>
    <property type="match status" value="1"/>
</dbReference>
<dbReference type="PANTHER" id="PTHR13774:SF17">
    <property type="entry name" value="PHENAZINE BIOSYNTHESIS-LIKE DOMAIN-CONTAINING PROTEIN"/>
    <property type="match status" value="1"/>
</dbReference>
<dbReference type="Gene3D" id="3.10.310.10">
    <property type="entry name" value="Diaminopimelate Epimerase, Chain A, domain 1"/>
    <property type="match status" value="2"/>
</dbReference>
<evidence type="ECO:0000256" key="2">
    <source>
        <dbReference type="ARBA" id="ARBA00023235"/>
    </source>
</evidence>
<sequence length="298" mass="33001">MADLHSKKLPLYIADAFTKHPFAGNSAAVCLLPYNYDLENDKKQKVAAEMNLSETAFVKIINEGDTFQTGKQFALEWFTPVQQVPLCGHATLASAAVLFKDRKNTSEVLEFETLSGTLKARKLPNNTIQLDLPAYESHPVKGKYDKIVKIISNNLPVESVMLENSLNRNLLIRLCDSVTRKEFESIQTNDAELLSEPTDICGIIVTMKGSVKDCVDEEGNAYDFISRYFAPWFGISEDPVTGSAHSSLAPFWAPVLGKTTFYARQCSRRGGELHVELVEGRVLLIGGAVVVVKGEIHF</sequence>
<evidence type="ECO:0000313" key="5">
    <source>
        <dbReference type="Proteomes" id="UP001054837"/>
    </source>
</evidence>
<reference evidence="4 5" key="1">
    <citation type="submission" date="2021-06" db="EMBL/GenBank/DDBJ databases">
        <title>Caerostris darwini draft genome.</title>
        <authorList>
            <person name="Kono N."/>
            <person name="Arakawa K."/>
        </authorList>
    </citation>
    <scope>NUCLEOTIDE SEQUENCE [LARGE SCALE GENOMIC DNA]</scope>
</reference>
<comment type="similarity">
    <text evidence="1">Belongs to the PhzF family.</text>
</comment>
<evidence type="ECO:0000256" key="1">
    <source>
        <dbReference type="ARBA" id="ARBA00008270"/>
    </source>
</evidence>
<accession>A0AAV4VRQ4</accession>
<dbReference type="EMBL" id="BPLQ01013532">
    <property type="protein sequence ID" value="GIY72896.1"/>
    <property type="molecule type" value="Genomic_DNA"/>
</dbReference>
<feature type="active site" evidence="3">
    <location>
        <position position="54"/>
    </location>
</feature>
<keyword evidence="5" id="KW-1185">Reference proteome</keyword>
<dbReference type="PIRSF" id="PIRSF016184">
    <property type="entry name" value="PhzC_PhzF"/>
    <property type="match status" value="1"/>
</dbReference>
<dbReference type="GO" id="GO:0016853">
    <property type="term" value="F:isomerase activity"/>
    <property type="evidence" value="ECO:0007669"/>
    <property type="project" value="UniProtKB-KW"/>
</dbReference>
<protein>
    <submittedName>
        <fullName evidence="4">Phenazine biosynthesis-like domain-containing protein</fullName>
    </submittedName>
</protein>
<dbReference type="InterPro" id="IPR003719">
    <property type="entry name" value="Phenazine_PhzF-like"/>
</dbReference>
<dbReference type="Proteomes" id="UP001054837">
    <property type="component" value="Unassembled WGS sequence"/>
</dbReference>
<dbReference type="PANTHER" id="PTHR13774">
    <property type="entry name" value="PHENAZINE BIOSYNTHESIS PROTEIN"/>
    <property type="match status" value="1"/>
</dbReference>
<name>A0AAV4VRQ4_9ARAC</name>
<dbReference type="SUPFAM" id="SSF54506">
    <property type="entry name" value="Diaminopimelate epimerase-like"/>
    <property type="match status" value="1"/>
</dbReference>
<comment type="caution">
    <text evidence="4">The sequence shown here is derived from an EMBL/GenBank/DDBJ whole genome shotgun (WGS) entry which is preliminary data.</text>
</comment>